<dbReference type="InterPro" id="IPR000387">
    <property type="entry name" value="Tyr_Pase_dom"/>
</dbReference>
<dbReference type="GeneID" id="130709433"/>
<evidence type="ECO:0000313" key="4">
    <source>
        <dbReference type="RefSeq" id="XP_057414669.1"/>
    </source>
</evidence>
<dbReference type="SUPFAM" id="SSF52799">
    <property type="entry name" value="(Phosphotyrosine protein) phosphatases II"/>
    <property type="match status" value="1"/>
</dbReference>
<dbReference type="PROSITE" id="PS50056">
    <property type="entry name" value="TYR_PHOSPHATASE_2"/>
    <property type="match status" value="1"/>
</dbReference>
<organism evidence="3 4">
    <name type="scientific">Balaenoptera acutorostrata</name>
    <name type="common">Common minke whale</name>
    <name type="synonym">Balaena rostrata</name>
    <dbReference type="NCBI Taxonomy" id="9767"/>
    <lineage>
        <taxon>Eukaryota</taxon>
        <taxon>Metazoa</taxon>
        <taxon>Chordata</taxon>
        <taxon>Craniata</taxon>
        <taxon>Vertebrata</taxon>
        <taxon>Euteleostomi</taxon>
        <taxon>Mammalia</taxon>
        <taxon>Eutheria</taxon>
        <taxon>Laurasiatheria</taxon>
        <taxon>Artiodactyla</taxon>
        <taxon>Whippomorpha</taxon>
        <taxon>Cetacea</taxon>
        <taxon>Mysticeti</taxon>
        <taxon>Balaenopteridae</taxon>
        <taxon>Balaenoptera</taxon>
    </lineage>
</organism>
<accession>A0ABM3UK09</accession>
<dbReference type="PANTHER" id="PTHR10367:SF18">
    <property type="entry name" value="RNA_RNP COMPLEX-1-INTERACTING PHOSPHATASE"/>
    <property type="match status" value="1"/>
</dbReference>
<protein>
    <submittedName>
        <fullName evidence="4">Uncharacterized protein LOC130709433</fullName>
    </submittedName>
</protein>
<dbReference type="PROSITE" id="PS00383">
    <property type="entry name" value="TYR_PHOSPHATASE_1"/>
    <property type="match status" value="1"/>
</dbReference>
<evidence type="ECO:0000313" key="3">
    <source>
        <dbReference type="Proteomes" id="UP001652580"/>
    </source>
</evidence>
<sequence length="212" mass="23650">MGSASVTPAEGPRRRLGLPAAKPAPLVSRPPRPGAGQACRGRGGRGGPHCQEDRQDGAEEERDWCFILTSSLSVRRKAVWLGGCNPREFFISGEVSITTEESREKSVPEWCFILTSSLSFHRKAVWLGGCNPREFFITREVSITTEGSREKSVPDRLLGVHCTHGFNRTGYLMCRYLIDVEGMWPDDAIEYWCFIFTSSPSFHKKAARLLVS</sequence>
<proteinExistence type="predicted"/>
<feature type="domain" description="Tyrosine specific protein phosphatases" evidence="2">
    <location>
        <begin position="134"/>
        <end position="191"/>
    </location>
</feature>
<dbReference type="Gene3D" id="3.90.190.10">
    <property type="entry name" value="Protein tyrosine phosphatase superfamily"/>
    <property type="match status" value="1"/>
</dbReference>
<dbReference type="Proteomes" id="UP001652580">
    <property type="component" value="Chromosome 12"/>
</dbReference>
<feature type="region of interest" description="Disordered" evidence="1">
    <location>
        <begin position="1"/>
        <end position="55"/>
    </location>
</feature>
<dbReference type="PANTHER" id="PTHR10367">
    <property type="entry name" value="MRNA-CAPPING ENZYME"/>
    <property type="match status" value="1"/>
</dbReference>
<evidence type="ECO:0000256" key="1">
    <source>
        <dbReference type="SAM" id="MobiDB-lite"/>
    </source>
</evidence>
<dbReference type="InterPro" id="IPR029021">
    <property type="entry name" value="Prot-tyrosine_phosphatase-like"/>
</dbReference>
<reference evidence="4" key="1">
    <citation type="submission" date="2025-08" db="UniProtKB">
        <authorList>
            <consortium name="RefSeq"/>
        </authorList>
    </citation>
    <scope>IDENTIFICATION</scope>
</reference>
<name>A0ABM3UK09_BALAC</name>
<gene>
    <name evidence="4" type="primary">LOC130709433</name>
</gene>
<dbReference type="RefSeq" id="XP_057414669.1">
    <property type="nucleotide sequence ID" value="XM_057558686.1"/>
</dbReference>
<evidence type="ECO:0000259" key="2">
    <source>
        <dbReference type="PROSITE" id="PS50056"/>
    </source>
</evidence>
<keyword evidence="3" id="KW-1185">Reference proteome</keyword>
<dbReference type="InterPro" id="IPR016130">
    <property type="entry name" value="Tyr_Pase_AS"/>
</dbReference>
<dbReference type="InterPro" id="IPR051029">
    <property type="entry name" value="mRNA_Capping_Enz/RNA_Phosphat"/>
</dbReference>